<protein>
    <submittedName>
        <fullName evidence="2">Uncharacterized protein</fullName>
    </submittedName>
</protein>
<name>A0ABN9QUJ3_9DINO</name>
<keyword evidence="1" id="KW-1133">Transmembrane helix</keyword>
<keyword evidence="1" id="KW-0472">Membrane</keyword>
<keyword evidence="1" id="KW-0812">Transmembrane</keyword>
<keyword evidence="3" id="KW-1185">Reference proteome</keyword>
<feature type="transmembrane region" description="Helical" evidence="1">
    <location>
        <begin position="102"/>
        <end position="125"/>
    </location>
</feature>
<proteinExistence type="predicted"/>
<comment type="caution">
    <text evidence="2">The sequence shown here is derived from an EMBL/GenBank/DDBJ whole genome shotgun (WGS) entry which is preliminary data.</text>
</comment>
<sequence>MSGGRGAIGSVPCALVSFCGQSVPAGARRGQGHAGQVGASSGKSVVAISAPASSVVRPWTRHARAFFTHFTPRPFLSLPLCLLWEAWDSLSGHASGIVPLPLCLFLTPSSGVLVVVLLIFLLIILPPSPPPPPPFTERWFGWWEIALSQDLIGPLREVWVEVCIQSDKLLEADQSMPRNIDWKHVG</sequence>
<reference evidence="2" key="1">
    <citation type="submission" date="2023-10" db="EMBL/GenBank/DDBJ databases">
        <authorList>
            <person name="Chen Y."/>
            <person name="Shah S."/>
            <person name="Dougan E. K."/>
            <person name="Thang M."/>
            <person name="Chan C."/>
        </authorList>
    </citation>
    <scope>NUCLEOTIDE SEQUENCE [LARGE SCALE GENOMIC DNA]</scope>
</reference>
<evidence type="ECO:0000313" key="3">
    <source>
        <dbReference type="Proteomes" id="UP001189429"/>
    </source>
</evidence>
<accession>A0ABN9QUJ3</accession>
<dbReference type="Proteomes" id="UP001189429">
    <property type="component" value="Unassembled WGS sequence"/>
</dbReference>
<gene>
    <name evidence="2" type="ORF">PCOR1329_LOCUS15065</name>
</gene>
<evidence type="ECO:0000256" key="1">
    <source>
        <dbReference type="SAM" id="Phobius"/>
    </source>
</evidence>
<organism evidence="2 3">
    <name type="scientific">Prorocentrum cordatum</name>
    <dbReference type="NCBI Taxonomy" id="2364126"/>
    <lineage>
        <taxon>Eukaryota</taxon>
        <taxon>Sar</taxon>
        <taxon>Alveolata</taxon>
        <taxon>Dinophyceae</taxon>
        <taxon>Prorocentrales</taxon>
        <taxon>Prorocentraceae</taxon>
        <taxon>Prorocentrum</taxon>
    </lineage>
</organism>
<dbReference type="EMBL" id="CAUYUJ010004536">
    <property type="protein sequence ID" value="CAK0809955.1"/>
    <property type="molecule type" value="Genomic_DNA"/>
</dbReference>
<evidence type="ECO:0000313" key="2">
    <source>
        <dbReference type="EMBL" id="CAK0809955.1"/>
    </source>
</evidence>